<evidence type="ECO:0000313" key="1">
    <source>
        <dbReference type="EMBL" id="KPM36725.1"/>
    </source>
</evidence>
<dbReference type="OrthoDB" id="3257981at2759"/>
<reference evidence="1 2" key="1">
    <citation type="submission" date="2015-09" db="EMBL/GenBank/DDBJ databases">
        <title>Draft genome of a European isolate of the apple canker pathogen Neonectria ditissima.</title>
        <authorList>
            <person name="Gomez-Cortecero A."/>
            <person name="Harrison R.J."/>
            <person name="Armitage A.D."/>
        </authorList>
    </citation>
    <scope>NUCLEOTIDE SEQUENCE [LARGE SCALE GENOMIC DNA]</scope>
    <source>
        <strain evidence="1 2">R09/05</strain>
    </source>
</reference>
<comment type="caution">
    <text evidence="1">The sequence shown here is derived from an EMBL/GenBank/DDBJ whole genome shotgun (WGS) entry which is preliminary data.</text>
</comment>
<name>A0A0P7B8N1_9HYPO</name>
<keyword evidence="2" id="KW-1185">Reference proteome</keyword>
<dbReference type="AlphaFoldDB" id="A0A0P7B8N1"/>
<dbReference type="EMBL" id="LKCW01000193">
    <property type="protein sequence ID" value="KPM36725.1"/>
    <property type="molecule type" value="Genomic_DNA"/>
</dbReference>
<accession>A0A0P7B8N1</accession>
<evidence type="ECO:0000313" key="2">
    <source>
        <dbReference type="Proteomes" id="UP000050424"/>
    </source>
</evidence>
<dbReference type="Proteomes" id="UP000050424">
    <property type="component" value="Unassembled WGS sequence"/>
</dbReference>
<proteinExistence type="predicted"/>
<protein>
    <submittedName>
        <fullName evidence="1">Uncharacterized protein</fullName>
    </submittedName>
</protein>
<dbReference type="STRING" id="78410.A0A0P7B8N1"/>
<gene>
    <name evidence="1" type="ORF">AK830_g9855</name>
</gene>
<organism evidence="1 2">
    <name type="scientific">Neonectria ditissima</name>
    <dbReference type="NCBI Taxonomy" id="78410"/>
    <lineage>
        <taxon>Eukaryota</taxon>
        <taxon>Fungi</taxon>
        <taxon>Dikarya</taxon>
        <taxon>Ascomycota</taxon>
        <taxon>Pezizomycotina</taxon>
        <taxon>Sordariomycetes</taxon>
        <taxon>Hypocreomycetidae</taxon>
        <taxon>Hypocreales</taxon>
        <taxon>Nectriaceae</taxon>
        <taxon>Neonectria</taxon>
    </lineage>
</organism>
<sequence>MALTKDILNSRAVDQLGVQNGLEAQTQALTQAWKDSVLAMQNWLFGGSPEGNTQLGNFISDASMFGDGWILDRADHANQVKRAINAFLIPLAWAYSPDIIYPFIVTSDVACDEDPGWNDNYQYYIEDGAKDNGRYCHEGRSYWLLVGRDRRQTCNDHTGDTWCGKFDSPPGFGALVDAKYSGISLQNVVVGSINSNAANSGKNGLHIDMEAPGKEVLETFLDRGIESQGIWNIPICPTEEVVENYYQWYQNDHPDMTNCPYNP</sequence>